<reference evidence="3 4" key="1">
    <citation type="submission" date="2021-01" db="EMBL/GenBank/DDBJ databases">
        <title>Paenibacillus sp.nov. isolated from the rhizosphere soil of tomato plant.</title>
        <authorList>
            <person name="Thin K.K."/>
            <person name="Zhang X."/>
            <person name="He S."/>
        </authorList>
    </citation>
    <scope>NUCLEOTIDE SEQUENCE [LARGE SCALE GENOMIC DNA]</scope>
    <source>
        <strain evidence="3 4">DXFW5</strain>
    </source>
</reference>
<dbReference type="NCBIfam" id="TIGR00654">
    <property type="entry name" value="PhzF_family"/>
    <property type="match status" value="1"/>
</dbReference>
<dbReference type="SUPFAM" id="SSF54506">
    <property type="entry name" value="Diaminopimelate epimerase-like"/>
    <property type="match status" value="1"/>
</dbReference>
<evidence type="ECO:0000256" key="1">
    <source>
        <dbReference type="ARBA" id="ARBA00008270"/>
    </source>
</evidence>
<comment type="caution">
    <text evidence="3">The sequence shown here is derived from an EMBL/GenBank/DDBJ whole genome shotgun (WGS) entry which is preliminary data.</text>
</comment>
<keyword evidence="4" id="KW-1185">Reference proteome</keyword>
<sequence length="298" mass="33149">MNRITVYHYDAFSTKPNYGNPAGVVLHADSLSDADMQLIADVVGFNETVFVLRSSVADLRLRYFTPGHEINLCGHATIASIHCLKEKGVLQNKTSLTIETRAGLLPVSLKTSDPTLEIEMRQDRPQFISYHGDVDQLAGSLGLTGSEIDISLPIVYGSTGTWTLLVPIRRLSSFMKMAPKNRIFPDILKENPRASIHPFCMETHDPGAFMHARHFSSPYSGTLEDPVTGTASGVMGAYYLTYMNQVVRKVEFLVEQGMEIGRNGRVFVQATRGEQDQDLEISIRGTAVFVKEMKIEYE</sequence>
<organism evidence="3 4">
    <name type="scientific">Paenibacillus rhizolycopersici</name>
    <dbReference type="NCBI Taxonomy" id="2780073"/>
    <lineage>
        <taxon>Bacteria</taxon>
        <taxon>Bacillati</taxon>
        <taxon>Bacillota</taxon>
        <taxon>Bacilli</taxon>
        <taxon>Bacillales</taxon>
        <taxon>Paenibacillaceae</taxon>
        <taxon>Paenibacillus</taxon>
    </lineage>
</organism>
<protein>
    <submittedName>
        <fullName evidence="3">PhzF family phenazine biosynthesis protein</fullName>
    </submittedName>
</protein>
<name>A0ABS2H337_9BACL</name>
<dbReference type="RefSeq" id="WP_193415080.1">
    <property type="nucleotide sequence ID" value="NZ_JADCNN020000004.1"/>
</dbReference>
<dbReference type="Pfam" id="PF02567">
    <property type="entry name" value="PhzC-PhzF"/>
    <property type="match status" value="1"/>
</dbReference>
<dbReference type="Proteomes" id="UP001516620">
    <property type="component" value="Unassembled WGS sequence"/>
</dbReference>
<dbReference type="Gene3D" id="3.10.310.10">
    <property type="entry name" value="Diaminopimelate Epimerase, Chain A, domain 1"/>
    <property type="match status" value="2"/>
</dbReference>
<dbReference type="EMBL" id="JADCNN020000004">
    <property type="protein sequence ID" value="MBM6995253.1"/>
    <property type="molecule type" value="Genomic_DNA"/>
</dbReference>
<evidence type="ECO:0000313" key="4">
    <source>
        <dbReference type="Proteomes" id="UP001516620"/>
    </source>
</evidence>
<proteinExistence type="inferred from homology"/>
<dbReference type="PIRSF" id="PIRSF016184">
    <property type="entry name" value="PhzC_PhzF"/>
    <property type="match status" value="1"/>
</dbReference>
<dbReference type="InterPro" id="IPR003719">
    <property type="entry name" value="Phenazine_PhzF-like"/>
</dbReference>
<accession>A0ABS2H337</accession>
<evidence type="ECO:0000256" key="2">
    <source>
        <dbReference type="ARBA" id="ARBA00023235"/>
    </source>
</evidence>
<gene>
    <name evidence="3" type="ORF">IM700_006205</name>
</gene>
<dbReference type="PANTHER" id="PTHR13774:SF17">
    <property type="entry name" value="PHENAZINE BIOSYNTHESIS-LIKE DOMAIN-CONTAINING PROTEIN"/>
    <property type="match status" value="1"/>
</dbReference>
<keyword evidence="2" id="KW-0413">Isomerase</keyword>
<comment type="similarity">
    <text evidence="1">Belongs to the PhzF family.</text>
</comment>
<dbReference type="PANTHER" id="PTHR13774">
    <property type="entry name" value="PHENAZINE BIOSYNTHESIS PROTEIN"/>
    <property type="match status" value="1"/>
</dbReference>
<evidence type="ECO:0000313" key="3">
    <source>
        <dbReference type="EMBL" id="MBM6995253.1"/>
    </source>
</evidence>